<organism evidence="2 3">
    <name type="scientific">Pythium oligandrum</name>
    <name type="common">Mycoparasitic fungus</name>
    <dbReference type="NCBI Taxonomy" id="41045"/>
    <lineage>
        <taxon>Eukaryota</taxon>
        <taxon>Sar</taxon>
        <taxon>Stramenopiles</taxon>
        <taxon>Oomycota</taxon>
        <taxon>Peronosporomycetes</taxon>
        <taxon>Pythiales</taxon>
        <taxon>Pythiaceae</taxon>
        <taxon>Pythium</taxon>
    </lineage>
</organism>
<sequence length="219" mass="23676">MASTDLRKVIEERVSVTEFAETPIPDAVVADLLRLTQRAPTAFNSQPYRGIILRTAEDRARVAEAMVAANQVKVNGAQLVIAFAADLEPNTEAPRLQALLKEGGAPQFVIDIIPGFLREYSAEGTPAGLAWSYKQTSIAATTFIYAARALGLVTRPMEGFDQEKLKEALGLTDRYSVPIVISVGYPKGDLPTKGGLRYNPTDVFFEGKLGGSTAALFEQ</sequence>
<dbReference type="InterPro" id="IPR000415">
    <property type="entry name" value="Nitroreductase-like"/>
</dbReference>
<comment type="caution">
    <text evidence="2">The sequence shown here is derived from an EMBL/GenBank/DDBJ whole genome shotgun (WGS) entry which is preliminary data.</text>
</comment>
<feature type="domain" description="Nitroreductase" evidence="1">
    <location>
        <begin position="10"/>
        <end position="185"/>
    </location>
</feature>
<dbReference type="InterPro" id="IPR050461">
    <property type="entry name" value="Nitroreductase_HadB/RutE"/>
</dbReference>
<reference evidence="2" key="1">
    <citation type="submission" date="2019-03" db="EMBL/GenBank/DDBJ databases">
        <title>Long read genome sequence of the mycoparasitic Pythium oligandrum ATCC 38472 isolated from sugarbeet rhizosphere.</title>
        <authorList>
            <person name="Gaulin E."/>
        </authorList>
    </citation>
    <scope>NUCLEOTIDE SEQUENCE</scope>
    <source>
        <strain evidence="2">ATCC 38472_TT</strain>
    </source>
</reference>
<dbReference type="Gene3D" id="3.40.109.10">
    <property type="entry name" value="NADH Oxidase"/>
    <property type="match status" value="1"/>
</dbReference>
<evidence type="ECO:0000313" key="3">
    <source>
        <dbReference type="Proteomes" id="UP000794436"/>
    </source>
</evidence>
<protein>
    <recommendedName>
        <fullName evidence="1">Nitroreductase domain-containing protein</fullName>
    </recommendedName>
</protein>
<gene>
    <name evidence="2" type="ORF">Poli38472_001467</name>
</gene>
<proteinExistence type="predicted"/>
<dbReference type="PANTHER" id="PTHR43543">
    <property type="entry name" value="MALONIC SEMIALDEHYDE REDUCTASE RUTE-RELATED"/>
    <property type="match status" value="1"/>
</dbReference>
<dbReference type="SUPFAM" id="SSF55469">
    <property type="entry name" value="FMN-dependent nitroreductase-like"/>
    <property type="match status" value="1"/>
</dbReference>
<accession>A0A8K1CVC8</accession>
<dbReference type="Pfam" id="PF00881">
    <property type="entry name" value="Nitroreductase"/>
    <property type="match status" value="1"/>
</dbReference>
<dbReference type="PANTHER" id="PTHR43543:SF1">
    <property type="entry name" value="MALONIC SEMIALDEHYDE REDUCTASE RUTE-RELATED"/>
    <property type="match status" value="1"/>
</dbReference>
<dbReference type="OrthoDB" id="41362at2759"/>
<dbReference type="EMBL" id="SPLM01000001">
    <property type="protein sequence ID" value="TMW69311.1"/>
    <property type="molecule type" value="Genomic_DNA"/>
</dbReference>
<evidence type="ECO:0000313" key="2">
    <source>
        <dbReference type="EMBL" id="TMW69311.1"/>
    </source>
</evidence>
<name>A0A8K1CVC8_PYTOL</name>
<dbReference type="InterPro" id="IPR029479">
    <property type="entry name" value="Nitroreductase"/>
</dbReference>
<evidence type="ECO:0000259" key="1">
    <source>
        <dbReference type="Pfam" id="PF00881"/>
    </source>
</evidence>
<dbReference type="GO" id="GO:0016491">
    <property type="term" value="F:oxidoreductase activity"/>
    <property type="evidence" value="ECO:0007669"/>
    <property type="project" value="InterPro"/>
</dbReference>
<dbReference type="AlphaFoldDB" id="A0A8K1CVC8"/>
<keyword evidence="3" id="KW-1185">Reference proteome</keyword>
<dbReference type="Proteomes" id="UP000794436">
    <property type="component" value="Unassembled WGS sequence"/>
</dbReference>